<evidence type="ECO:0000313" key="2">
    <source>
        <dbReference type="EMBL" id="KAK7469757.1"/>
    </source>
</evidence>
<proteinExistence type="predicted"/>
<keyword evidence="3" id="KW-1185">Reference proteome</keyword>
<dbReference type="Pfam" id="PF17664">
    <property type="entry name" value="HOATZ-like"/>
    <property type="match status" value="1"/>
</dbReference>
<evidence type="ECO:0000313" key="3">
    <source>
        <dbReference type="Proteomes" id="UP001519460"/>
    </source>
</evidence>
<gene>
    <name evidence="2" type="ORF">BaRGS_00036239</name>
</gene>
<dbReference type="Proteomes" id="UP001519460">
    <property type="component" value="Unassembled WGS sequence"/>
</dbReference>
<sequence>MRDFFVRAKTMEHIDEVRRLQRFVSARDEDRGLLHKHRAERIKREEISERVKPESGVSRNLTSVSGLSGVTRNTEDNELMEDIWADDVRDEISKFEKMKGTDDDGDSD</sequence>
<dbReference type="EMBL" id="JACVVK020000505">
    <property type="protein sequence ID" value="KAK7469757.1"/>
    <property type="molecule type" value="Genomic_DNA"/>
</dbReference>
<protein>
    <submittedName>
        <fullName evidence="2">Uncharacterized protein</fullName>
    </submittedName>
</protein>
<name>A0ABD0JCJ6_9CAEN</name>
<evidence type="ECO:0000256" key="1">
    <source>
        <dbReference type="SAM" id="MobiDB-lite"/>
    </source>
</evidence>
<dbReference type="AlphaFoldDB" id="A0ABD0JCJ6"/>
<reference evidence="2 3" key="1">
    <citation type="journal article" date="2023" name="Sci. Data">
        <title>Genome assembly of the Korean intertidal mud-creeper Batillaria attramentaria.</title>
        <authorList>
            <person name="Patra A.K."/>
            <person name="Ho P.T."/>
            <person name="Jun S."/>
            <person name="Lee S.J."/>
            <person name="Kim Y."/>
            <person name="Won Y.J."/>
        </authorList>
    </citation>
    <scope>NUCLEOTIDE SEQUENCE [LARGE SCALE GENOMIC DNA]</scope>
    <source>
        <strain evidence="2">Wonlab-2016</strain>
    </source>
</reference>
<dbReference type="InterPro" id="IPR040681">
    <property type="entry name" value="HOATZ-like"/>
</dbReference>
<feature type="region of interest" description="Disordered" evidence="1">
    <location>
        <begin position="51"/>
        <end position="78"/>
    </location>
</feature>
<accession>A0ABD0JCJ6</accession>
<comment type="caution">
    <text evidence="2">The sequence shown here is derived from an EMBL/GenBank/DDBJ whole genome shotgun (WGS) entry which is preliminary data.</text>
</comment>
<organism evidence="2 3">
    <name type="scientific">Batillaria attramentaria</name>
    <dbReference type="NCBI Taxonomy" id="370345"/>
    <lineage>
        <taxon>Eukaryota</taxon>
        <taxon>Metazoa</taxon>
        <taxon>Spiralia</taxon>
        <taxon>Lophotrochozoa</taxon>
        <taxon>Mollusca</taxon>
        <taxon>Gastropoda</taxon>
        <taxon>Caenogastropoda</taxon>
        <taxon>Sorbeoconcha</taxon>
        <taxon>Cerithioidea</taxon>
        <taxon>Batillariidae</taxon>
        <taxon>Batillaria</taxon>
    </lineage>
</organism>
<feature type="compositionally biased region" description="Polar residues" evidence="1">
    <location>
        <begin position="57"/>
        <end position="72"/>
    </location>
</feature>